<dbReference type="GO" id="GO:0006274">
    <property type="term" value="P:DNA replication termination"/>
    <property type="evidence" value="ECO:0007669"/>
    <property type="project" value="TreeGrafter"/>
</dbReference>
<evidence type="ECO:0000313" key="3">
    <source>
        <dbReference type="Proteomes" id="UP001230188"/>
    </source>
</evidence>
<evidence type="ECO:0008006" key="4">
    <source>
        <dbReference type="Google" id="ProtNLM"/>
    </source>
</evidence>
<organism evidence="2 3">
    <name type="scientific">Chrysophaeum taylorii</name>
    <dbReference type="NCBI Taxonomy" id="2483200"/>
    <lineage>
        <taxon>Eukaryota</taxon>
        <taxon>Sar</taxon>
        <taxon>Stramenopiles</taxon>
        <taxon>Ochrophyta</taxon>
        <taxon>Pelagophyceae</taxon>
        <taxon>Pelagomonadales</taxon>
        <taxon>Pelagomonadaceae</taxon>
        <taxon>Chrysophaeum</taxon>
    </lineage>
</organism>
<evidence type="ECO:0000313" key="2">
    <source>
        <dbReference type="EMBL" id="KAJ8611968.1"/>
    </source>
</evidence>
<accession>A0AAD7UN66</accession>
<feature type="region of interest" description="Disordered" evidence="1">
    <location>
        <begin position="186"/>
        <end position="299"/>
    </location>
</feature>
<dbReference type="PANTHER" id="PTHR12775">
    <property type="entry name" value="PROTEIN C20ORF43 HOMOLOG"/>
    <property type="match status" value="1"/>
</dbReference>
<comment type="caution">
    <text evidence="2">The sequence shown here is derived from an EMBL/GenBank/DDBJ whole genome shotgun (WGS) entry which is preliminary data.</text>
</comment>
<name>A0AAD7UN66_9STRA</name>
<dbReference type="GO" id="GO:0005634">
    <property type="term" value="C:nucleus"/>
    <property type="evidence" value="ECO:0007669"/>
    <property type="project" value="TreeGrafter"/>
</dbReference>
<dbReference type="PANTHER" id="PTHR12775:SF0">
    <property type="entry name" value="REPLICATION TERMINATION FACTOR 2"/>
    <property type="match status" value="1"/>
</dbReference>
<dbReference type="InterPro" id="IPR006735">
    <property type="entry name" value="Rtf2"/>
</dbReference>
<gene>
    <name evidence="2" type="ORF">CTAYLR_004348</name>
</gene>
<feature type="compositionally biased region" description="Basic residues" evidence="1">
    <location>
        <begin position="198"/>
        <end position="214"/>
    </location>
</feature>
<sequence>MGGDGGVIAVQRDFMRGTYTSAHKKRAWAGGQNFGAGTTGGDAEEGVDPRRVRASRVRTCALSGEQLSTPIMACELGNLYNKLAILSALSERTLPDHLAHIRGLRDLVDCETGTPERSSAYHTGEDAPVAACPVTGEALDGSKAFVVVRTTGWILSQMAVDRLGLDALQAEYGPLEAEDLVRLAPDPEETLELQERMTRRRDKARRKADKRRKRSQVDVTAGDDGSGARVKDDDDDDGDSDLSKRRPPSKHDATEPFSEAARIAKLATAQVQGHIEKSDALSSVYRDPSREKETPSASKLFIATAPNRYYLN</sequence>
<dbReference type="AlphaFoldDB" id="A0AAD7UN66"/>
<evidence type="ECO:0000256" key="1">
    <source>
        <dbReference type="SAM" id="MobiDB-lite"/>
    </source>
</evidence>
<proteinExistence type="predicted"/>
<feature type="compositionally biased region" description="Basic and acidic residues" evidence="1">
    <location>
        <begin position="241"/>
        <end position="254"/>
    </location>
</feature>
<keyword evidence="3" id="KW-1185">Reference proteome</keyword>
<dbReference type="EMBL" id="JAQMWT010000059">
    <property type="protein sequence ID" value="KAJ8611968.1"/>
    <property type="molecule type" value="Genomic_DNA"/>
</dbReference>
<dbReference type="Pfam" id="PF04641">
    <property type="entry name" value="Rtf2"/>
    <property type="match status" value="1"/>
</dbReference>
<reference evidence="2" key="1">
    <citation type="submission" date="2023-01" db="EMBL/GenBank/DDBJ databases">
        <title>Metagenome sequencing of chrysophaentin producing Chrysophaeum taylorii.</title>
        <authorList>
            <person name="Davison J."/>
            <person name="Bewley C."/>
        </authorList>
    </citation>
    <scope>NUCLEOTIDE SEQUENCE</scope>
    <source>
        <strain evidence="2">NIES-1699</strain>
    </source>
</reference>
<protein>
    <recommendedName>
        <fullName evidence="4">Replication termination factor 2</fullName>
    </recommendedName>
</protein>
<dbReference type="Proteomes" id="UP001230188">
    <property type="component" value="Unassembled WGS sequence"/>
</dbReference>